<reference evidence="1" key="1">
    <citation type="submission" date="2020-10" db="EMBL/GenBank/DDBJ databases">
        <title>Phylogeny of dyella-like bacteria.</title>
        <authorList>
            <person name="Fu J."/>
        </authorList>
    </citation>
    <scope>NUCLEOTIDE SEQUENCE</scope>
    <source>
        <strain evidence="1">DHON07</strain>
    </source>
</reference>
<evidence type="ECO:0000313" key="2">
    <source>
        <dbReference type="Proteomes" id="UP001430193"/>
    </source>
</evidence>
<dbReference type="EMBL" id="JADIKF010000038">
    <property type="protein sequence ID" value="MBM7129395.1"/>
    <property type="molecule type" value="Genomic_DNA"/>
</dbReference>
<accession>A0ABS2KEB0</accession>
<dbReference type="RefSeq" id="WP_204631023.1">
    <property type="nucleotide sequence ID" value="NZ_BSOC01000003.1"/>
</dbReference>
<evidence type="ECO:0000313" key="1">
    <source>
        <dbReference type="EMBL" id="MBM7129395.1"/>
    </source>
</evidence>
<comment type="caution">
    <text evidence="1">The sequence shown here is derived from an EMBL/GenBank/DDBJ whole genome shotgun (WGS) entry which is preliminary data.</text>
</comment>
<dbReference type="Proteomes" id="UP001430193">
    <property type="component" value="Unassembled WGS sequence"/>
</dbReference>
<gene>
    <name evidence="1" type="ORF">ISS99_07650</name>
</gene>
<sequence>MTGANRPLDEVDAQLLAACHSMGVLADHIASHGLQEQPLINLERVADGFQRLTVERRAALISAGIVA</sequence>
<proteinExistence type="predicted"/>
<keyword evidence="2" id="KW-1185">Reference proteome</keyword>
<organism evidence="1 2">
    <name type="scientific">Dyella mobilis</name>
    <dbReference type="NCBI Taxonomy" id="1849582"/>
    <lineage>
        <taxon>Bacteria</taxon>
        <taxon>Pseudomonadati</taxon>
        <taxon>Pseudomonadota</taxon>
        <taxon>Gammaproteobacteria</taxon>
        <taxon>Lysobacterales</taxon>
        <taxon>Rhodanobacteraceae</taxon>
        <taxon>Dyella</taxon>
    </lineage>
</organism>
<protein>
    <submittedName>
        <fullName evidence="1">Uncharacterized protein</fullName>
    </submittedName>
</protein>
<name>A0ABS2KEB0_9GAMM</name>